<dbReference type="Proteomes" id="UP001589654">
    <property type="component" value="Unassembled WGS sequence"/>
</dbReference>
<organism evidence="1 2">
    <name type="scientific">Echinicola jeungdonensis</name>
    <dbReference type="NCBI Taxonomy" id="709343"/>
    <lineage>
        <taxon>Bacteria</taxon>
        <taxon>Pseudomonadati</taxon>
        <taxon>Bacteroidota</taxon>
        <taxon>Cytophagia</taxon>
        <taxon>Cytophagales</taxon>
        <taxon>Cyclobacteriaceae</taxon>
        <taxon>Echinicola</taxon>
    </lineage>
</organism>
<dbReference type="RefSeq" id="WP_290246911.1">
    <property type="nucleotide sequence ID" value="NZ_JAUFQT010000001.1"/>
</dbReference>
<keyword evidence="2" id="KW-1185">Reference proteome</keyword>
<evidence type="ECO:0000313" key="1">
    <source>
        <dbReference type="EMBL" id="MFB9210663.1"/>
    </source>
</evidence>
<gene>
    <name evidence="1" type="ORF">ACFFUR_02510</name>
</gene>
<proteinExistence type="predicted"/>
<protein>
    <submittedName>
        <fullName evidence="1">Uncharacterized protein</fullName>
    </submittedName>
</protein>
<reference evidence="1 2" key="1">
    <citation type="submission" date="2024-09" db="EMBL/GenBank/DDBJ databases">
        <authorList>
            <person name="Sun Q."/>
            <person name="Mori K."/>
        </authorList>
    </citation>
    <scope>NUCLEOTIDE SEQUENCE [LARGE SCALE GENOMIC DNA]</scope>
    <source>
        <strain evidence="1 2">CECT 7682</strain>
    </source>
</reference>
<comment type="caution">
    <text evidence="1">The sequence shown here is derived from an EMBL/GenBank/DDBJ whole genome shotgun (WGS) entry which is preliminary data.</text>
</comment>
<evidence type="ECO:0000313" key="2">
    <source>
        <dbReference type="Proteomes" id="UP001589654"/>
    </source>
</evidence>
<name>A0ABV5J2Y6_9BACT</name>
<dbReference type="EMBL" id="JBHMEW010000008">
    <property type="protein sequence ID" value="MFB9210663.1"/>
    <property type="molecule type" value="Genomic_DNA"/>
</dbReference>
<accession>A0ABV5J2Y6</accession>
<sequence>MGQNRTHLSQALVNITTPQRYRRLAGIIGATFSLKPNFEWSDLVSLSYGILTL</sequence>